<feature type="chain" id="PRO_5041997031" evidence="2">
    <location>
        <begin position="18"/>
        <end position="305"/>
    </location>
</feature>
<dbReference type="Proteomes" id="UP001217918">
    <property type="component" value="Unassembled WGS sequence"/>
</dbReference>
<gene>
    <name evidence="3" type="ORF">P8C59_000083</name>
</gene>
<proteinExistence type="predicted"/>
<feature type="signal peptide" evidence="2">
    <location>
        <begin position="1"/>
        <end position="17"/>
    </location>
</feature>
<comment type="caution">
    <text evidence="3">The sequence shown here is derived from an EMBL/GenBank/DDBJ whole genome shotgun (WGS) entry which is preliminary data.</text>
</comment>
<feature type="compositionally biased region" description="Polar residues" evidence="1">
    <location>
        <begin position="78"/>
        <end position="101"/>
    </location>
</feature>
<reference evidence="3" key="1">
    <citation type="journal article" date="2023" name="Mol. Plant Microbe Interact.">
        <title>Elucidating the Obligate Nature and Biological Capacity of an Invasive Fungal Corn Pathogen.</title>
        <authorList>
            <person name="MacCready J.S."/>
            <person name="Roggenkamp E.M."/>
            <person name="Gdanetz K."/>
            <person name="Chilvers M.I."/>
        </authorList>
    </citation>
    <scope>NUCLEOTIDE SEQUENCE</scope>
    <source>
        <strain evidence="3">PM02</strain>
    </source>
</reference>
<evidence type="ECO:0000313" key="4">
    <source>
        <dbReference type="Proteomes" id="UP001217918"/>
    </source>
</evidence>
<accession>A0AAD9HWY2</accession>
<evidence type="ECO:0000256" key="2">
    <source>
        <dbReference type="SAM" id="SignalP"/>
    </source>
</evidence>
<keyword evidence="4" id="KW-1185">Reference proteome</keyword>
<feature type="compositionally biased region" description="Polar residues" evidence="1">
    <location>
        <begin position="26"/>
        <end position="68"/>
    </location>
</feature>
<evidence type="ECO:0000313" key="3">
    <source>
        <dbReference type="EMBL" id="KAK2066252.1"/>
    </source>
</evidence>
<dbReference type="AlphaFoldDB" id="A0AAD9HWY2"/>
<sequence>MQPSVIVMLSAAMGVIAMPLRPRPAQENSNNSTAQQSDQLLNQTSQAVGNPVAQQPDQLNNTSTTSPPMGNPVEQKPDQLNQTSSPIGGATAQQADQLNPTTTPPMDKPALQQSQPNQPNQSSPPMGTGSPSGSQPQPDRRNQIKPNDPLSLLEDMALTPPAGAPEPFVTAGSPRDMSFSPRDMPVPQRDVRYVPGYLRDAEPEWMNNPRPNFVPRDTATGAAQTDAAAKAADTHGTKGGVDAVVHDGEKSQLSRRYGGGNGYGNKLLIGIGADYYNRYAGQGRCACGNYANNILLTNGYAGRGY</sequence>
<keyword evidence="2" id="KW-0732">Signal</keyword>
<feature type="compositionally biased region" description="Low complexity" evidence="1">
    <location>
        <begin position="112"/>
        <end position="137"/>
    </location>
</feature>
<protein>
    <submittedName>
        <fullName evidence="3">Uncharacterized protein</fullName>
    </submittedName>
</protein>
<organism evidence="3 4">
    <name type="scientific">Phyllachora maydis</name>
    <dbReference type="NCBI Taxonomy" id="1825666"/>
    <lineage>
        <taxon>Eukaryota</taxon>
        <taxon>Fungi</taxon>
        <taxon>Dikarya</taxon>
        <taxon>Ascomycota</taxon>
        <taxon>Pezizomycotina</taxon>
        <taxon>Sordariomycetes</taxon>
        <taxon>Sordariomycetidae</taxon>
        <taxon>Phyllachorales</taxon>
        <taxon>Phyllachoraceae</taxon>
        <taxon>Phyllachora</taxon>
    </lineage>
</organism>
<feature type="region of interest" description="Disordered" evidence="1">
    <location>
        <begin position="22"/>
        <end position="187"/>
    </location>
</feature>
<dbReference type="EMBL" id="JAQQPM010000001">
    <property type="protein sequence ID" value="KAK2066252.1"/>
    <property type="molecule type" value="Genomic_DNA"/>
</dbReference>
<evidence type="ECO:0000256" key="1">
    <source>
        <dbReference type="SAM" id="MobiDB-lite"/>
    </source>
</evidence>
<name>A0AAD9HWY2_9PEZI</name>